<keyword evidence="3" id="KW-1185">Reference proteome</keyword>
<dbReference type="InterPro" id="IPR019613">
    <property type="entry name" value="DUF4198"/>
</dbReference>
<evidence type="ECO:0000256" key="1">
    <source>
        <dbReference type="SAM" id="SignalP"/>
    </source>
</evidence>
<evidence type="ECO:0000313" key="2">
    <source>
        <dbReference type="EMBL" id="KXU36641.1"/>
    </source>
</evidence>
<comment type="caution">
    <text evidence="2">The sequence shown here is derived from an EMBL/GenBank/DDBJ whole genome shotgun (WGS) entry which is preliminary data.</text>
</comment>
<dbReference type="Proteomes" id="UP000070058">
    <property type="component" value="Unassembled WGS sequence"/>
</dbReference>
<reference evidence="3" key="1">
    <citation type="submission" date="2016-02" db="EMBL/GenBank/DDBJ databases">
        <authorList>
            <person name="Sanders J.G."/>
            <person name="Lin J.Y."/>
            <person name="Wertz J.T."/>
            <person name="Russell J.A."/>
            <person name="Moreau C.S."/>
            <person name="Powell S."/>
        </authorList>
    </citation>
    <scope>NUCLEOTIDE SEQUENCE [LARGE SCALE GENOMIC DNA]</scope>
    <source>
        <strain evidence="3">CAG34</strain>
    </source>
</reference>
<accession>A0A139SQ99</accession>
<proteinExistence type="predicted"/>
<organism evidence="2 3">
    <name type="scientific">Cephaloticoccus primus</name>
    <dbReference type="NCBI Taxonomy" id="1548207"/>
    <lineage>
        <taxon>Bacteria</taxon>
        <taxon>Pseudomonadati</taxon>
        <taxon>Verrucomicrobiota</taxon>
        <taxon>Opitutia</taxon>
        <taxon>Opitutales</taxon>
        <taxon>Opitutaceae</taxon>
        <taxon>Cephaloticoccus</taxon>
    </lineage>
</organism>
<dbReference type="AlphaFoldDB" id="A0A139SQ99"/>
<evidence type="ECO:0000313" key="3">
    <source>
        <dbReference type="Proteomes" id="UP000070058"/>
    </source>
</evidence>
<dbReference type="EMBL" id="LSZQ01000029">
    <property type="protein sequence ID" value="KXU36641.1"/>
    <property type="molecule type" value="Genomic_DNA"/>
</dbReference>
<dbReference type="Pfam" id="PF10670">
    <property type="entry name" value="DUF4198"/>
    <property type="match status" value="1"/>
</dbReference>
<feature type="signal peptide" evidence="1">
    <location>
        <begin position="1"/>
        <end position="20"/>
    </location>
</feature>
<dbReference type="RefSeq" id="WP_068629345.1">
    <property type="nucleotide sequence ID" value="NZ_LSZQ01000029.1"/>
</dbReference>
<name>A0A139SQ99_9BACT</name>
<protein>
    <recommendedName>
        <fullName evidence="4">Nickel ABC transporter substrate-binding protein</fullName>
    </recommendedName>
</protein>
<dbReference type="STRING" id="1548207.AXK11_03660"/>
<gene>
    <name evidence="2" type="ORF">AXK11_03660</name>
</gene>
<evidence type="ECO:0008006" key="4">
    <source>
        <dbReference type="Google" id="ProtNLM"/>
    </source>
</evidence>
<dbReference type="OrthoDB" id="5368503at2"/>
<feature type="chain" id="PRO_5007489625" description="Nickel ABC transporter substrate-binding protein" evidence="1">
    <location>
        <begin position="21"/>
        <end position="229"/>
    </location>
</feature>
<sequence>MKVRCTLAALLLSAVATAQALAHGFWIEPRYGRLEATFGHGPAVEAYPSENLVGAWGYDIDGRAIKIDIQRTDTHALLVPRTAPAVVVASLDAKFFRPENTSAKNIKNAIIVLREGARFDQIRDIRLLLVPEVDPLKVGAGNPLPIRAYIDGKPAAGVRLMSDYRGVGTVALSAGEESPTTDAEGRTRIVVRNPGLNVIAGFIAEEDASGNRGFLHTTLAFLGQPYEHD</sequence>
<keyword evidence="1" id="KW-0732">Signal</keyword>